<evidence type="ECO:0000256" key="1">
    <source>
        <dbReference type="ARBA" id="ARBA00022737"/>
    </source>
</evidence>
<dbReference type="InterPro" id="IPR001258">
    <property type="entry name" value="NHL_repeat"/>
</dbReference>
<keyword evidence="1" id="KW-0677">Repeat</keyword>
<gene>
    <name evidence="2" type="ORF">CGI_10012860</name>
</gene>
<evidence type="ECO:0000313" key="2">
    <source>
        <dbReference type="EMBL" id="EKC30949.1"/>
    </source>
</evidence>
<dbReference type="InterPro" id="IPR011042">
    <property type="entry name" value="6-blade_b-propeller_TolB-like"/>
</dbReference>
<dbReference type="Gene3D" id="2.120.10.30">
    <property type="entry name" value="TolB, C-terminal domain"/>
    <property type="match status" value="2"/>
</dbReference>
<dbReference type="InterPro" id="IPR050952">
    <property type="entry name" value="TRIM-NHL_E3_ligases"/>
</dbReference>
<dbReference type="GO" id="GO:0000209">
    <property type="term" value="P:protein polyubiquitination"/>
    <property type="evidence" value="ECO:0007669"/>
    <property type="project" value="TreeGrafter"/>
</dbReference>
<protein>
    <submittedName>
        <fullName evidence="2">Tripartite motif-containing protein 2</fullName>
    </submittedName>
</protein>
<organism evidence="2">
    <name type="scientific">Magallana gigas</name>
    <name type="common">Pacific oyster</name>
    <name type="synonym">Crassostrea gigas</name>
    <dbReference type="NCBI Taxonomy" id="29159"/>
    <lineage>
        <taxon>Eukaryota</taxon>
        <taxon>Metazoa</taxon>
        <taxon>Spiralia</taxon>
        <taxon>Lophotrochozoa</taxon>
        <taxon>Mollusca</taxon>
        <taxon>Bivalvia</taxon>
        <taxon>Autobranchia</taxon>
        <taxon>Pteriomorphia</taxon>
        <taxon>Ostreida</taxon>
        <taxon>Ostreoidea</taxon>
        <taxon>Ostreidae</taxon>
        <taxon>Magallana</taxon>
    </lineage>
</organism>
<dbReference type="GO" id="GO:0008270">
    <property type="term" value="F:zinc ion binding"/>
    <property type="evidence" value="ECO:0007669"/>
    <property type="project" value="UniProtKB-KW"/>
</dbReference>
<proteinExistence type="predicted"/>
<dbReference type="AlphaFoldDB" id="K1QID3"/>
<dbReference type="HOGENOM" id="CLU_007742_5_0_1"/>
<dbReference type="GO" id="GO:0061630">
    <property type="term" value="F:ubiquitin protein ligase activity"/>
    <property type="evidence" value="ECO:0007669"/>
    <property type="project" value="TreeGrafter"/>
</dbReference>
<name>K1QID3_MAGGI</name>
<accession>K1QID3</accession>
<dbReference type="PROSITE" id="PS51125">
    <property type="entry name" value="NHL"/>
    <property type="match status" value="1"/>
</dbReference>
<dbReference type="SUPFAM" id="SSF101898">
    <property type="entry name" value="NHL repeat"/>
    <property type="match status" value="1"/>
</dbReference>
<sequence length="360" mass="40375">MEHSIADLKKILNSGDVILVTAYNSRISEFRKFPPKLTLSFPSFTPQKIYKEQIYQQIGSLPALSIKTEAQSYTMDSPGAESSPVERSLIDVPQIITHINTEYGKSDALRSVSCLSDGEVWTCGQDNMMRLYNLHGKLLKSIQTKSGNTPVDIAVTQSGELVYTDPNDTTLNVVKNTQIQTVIKLQGWIPGYVCSTSFGDLLVVMITDDEKQAKVLRYCGSTEKQTIQYNDKGQPLFSSDDYTKYISENKNLDICVADCGANAVVVVNQAGKFRFTYTGPRSTSKEPFKPYGITTDSQSRILTADCTNHRIHILDKDGQFLRYIDNCQLHYPYGLFVDTKDKLFVAELDTGKVKKIQYNM</sequence>
<dbReference type="GO" id="GO:0043161">
    <property type="term" value="P:proteasome-mediated ubiquitin-dependent protein catabolic process"/>
    <property type="evidence" value="ECO:0007669"/>
    <property type="project" value="TreeGrafter"/>
</dbReference>
<reference evidence="2" key="1">
    <citation type="journal article" date="2012" name="Nature">
        <title>The oyster genome reveals stress adaptation and complexity of shell formation.</title>
        <authorList>
            <person name="Zhang G."/>
            <person name="Fang X."/>
            <person name="Guo X."/>
            <person name="Li L."/>
            <person name="Luo R."/>
            <person name="Xu F."/>
            <person name="Yang P."/>
            <person name="Zhang L."/>
            <person name="Wang X."/>
            <person name="Qi H."/>
            <person name="Xiong Z."/>
            <person name="Que H."/>
            <person name="Xie Y."/>
            <person name="Holland P.W."/>
            <person name="Paps J."/>
            <person name="Zhu Y."/>
            <person name="Wu F."/>
            <person name="Chen Y."/>
            <person name="Wang J."/>
            <person name="Peng C."/>
            <person name="Meng J."/>
            <person name="Yang L."/>
            <person name="Liu J."/>
            <person name="Wen B."/>
            <person name="Zhang N."/>
            <person name="Huang Z."/>
            <person name="Zhu Q."/>
            <person name="Feng Y."/>
            <person name="Mount A."/>
            <person name="Hedgecock D."/>
            <person name="Xu Z."/>
            <person name="Liu Y."/>
            <person name="Domazet-Loso T."/>
            <person name="Du Y."/>
            <person name="Sun X."/>
            <person name="Zhang S."/>
            <person name="Liu B."/>
            <person name="Cheng P."/>
            <person name="Jiang X."/>
            <person name="Li J."/>
            <person name="Fan D."/>
            <person name="Wang W."/>
            <person name="Fu W."/>
            <person name="Wang T."/>
            <person name="Wang B."/>
            <person name="Zhang J."/>
            <person name="Peng Z."/>
            <person name="Li Y."/>
            <person name="Li N."/>
            <person name="Wang J."/>
            <person name="Chen M."/>
            <person name="He Y."/>
            <person name="Tan F."/>
            <person name="Song X."/>
            <person name="Zheng Q."/>
            <person name="Huang R."/>
            <person name="Yang H."/>
            <person name="Du X."/>
            <person name="Chen L."/>
            <person name="Yang M."/>
            <person name="Gaffney P.M."/>
            <person name="Wang S."/>
            <person name="Luo L."/>
            <person name="She Z."/>
            <person name="Ming Y."/>
            <person name="Huang W."/>
            <person name="Zhang S."/>
            <person name="Huang B."/>
            <person name="Zhang Y."/>
            <person name="Qu T."/>
            <person name="Ni P."/>
            <person name="Miao G."/>
            <person name="Wang J."/>
            <person name="Wang Q."/>
            <person name="Steinberg C.E."/>
            <person name="Wang H."/>
            <person name="Li N."/>
            <person name="Qian L."/>
            <person name="Zhang G."/>
            <person name="Li Y."/>
            <person name="Yang H."/>
            <person name="Liu X."/>
            <person name="Wang J."/>
            <person name="Yin Y."/>
            <person name="Wang J."/>
        </authorList>
    </citation>
    <scope>NUCLEOTIDE SEQUENCE [LARGE SCALE GENOMIC DNA]</scope>
    <source>
        <strain evidence="2">05x7-T-G4-1.051#20</strain>
    </source>
</reference>
<dbReference type="PANTHER" id="PTHR24104">
    <property type="entry name" value="E3 UBIQUITIN-PROTEIN LIGASE NHLRC1-RELATED"/>
    <property type="match status" value="1"/>
</dbReference>
<dbReference type="PANTHER" id="PTHR24104:SF25">
    <property type="entry name" value="PROTEIN LIN-41"/>
    <property type="match status" value="1"/>
</dbReference>
<dbReference type="InParanoid" id="K1QID3"/>
<dbReference type="EMBL" id="JH815902">
    <property type="protein sequence ID" value="EKC30949.1"/>
    <property type="molecule type" value="Genomic_DNA"/>
</dbReference>